<keyword evidence="7 8" id="KW-0411">Iron-sulfur</keyword>
<keyword evidence="5 7" id="KW-1278">Translocase</keyword>
<evidence type="ECO:0000313" key="11">
    <source>
        <dbReference type="EMBL" id="AEF93981.1"/>
    </source>
</evidence>
<proteinExistence type="inferred from homology"/>
<evidence type="ECO:0000256" key="3">
    <source>
        <dbReference type="ARBA" id="ARBA00022485"/>
    </source>
</evidence>
<feature type="binding site" evidence="7">
    <location>
        <position position="79"/>
    </location>
    <ligand>
        <name>[4Fe-4S] cluster</name>
        <dbReference type="ChEBI" id="CHEBI:49883"/>
    </ligand>
</feature>
<dbReference type="PANTHER" id="PTHR11995:SF14">
    <property type="entry name" value="NADH DEHYDROGENASE [UBIQUINONE] IRON-SULFUR PROTEIN 7, MITOCHONDRIAL"/>
    <property type="match status" value="1"/>
</dbReference>
<evidence type="ECO:0000256" key="6">
    <source>
        <dbReference type="ARBA" id="ARBA00023027"/>
    </source>
</evidence>
<feature type="region of interest" description="Disordered" evidence="9">
    <location>
        <begin position="1"/>
        <end position="26"/>
    </location>
</feature>
<keyword evidence="7 8" id="KW-0408">Iron</keyword>
<evidence type="ECO:0000259" key="10">
    <source>
        <dbReference type="Pfam" id="PF01058"/>
    </source>
</evidence>
<dbReference type="Proteomes" id="UP000009226">
    <property type="component" value="Chromosome"/>
</dbReference>
<comment type="similarity">
    <text evidence="1 7 8">Belongs to the complex I 20 kDa subunit family.</text>
</comment>
<protein>
    <recommendedName>
        <fullName evidence="7">NADH-quinone oxidoreductase subunit B</fullName>
        <ecNumber evidence="7">7.1.1.-</ecNumber>
    </recommendedName>
    <alternativeName>
        <fullName evidence="7">NADH dehydrogenase I subunit B</fullName>
    </alternativeName>
    <alternativeName>
        <fullName evidence="7">NDH-1 subunit B</fullName>
    </alternativeName>
</protein>
<dbReference type="EC" id="7.1.1.-" evidence="7"/>
<evidence type="ECO:0000256" key="1">
    <source>
        <dbReference type="ARBA" id="ARBA00009173"/>
    </source>
</evidence>
<evidence type="ECO:0000256" key="7">
    <source>
        <dbReference type="HAMAP-Rule" id="MF_01356"/>
    </source>
</evidence>
<gene>
    <name evidence="7" type="primary">nuoB</name>
    <name evidence="11" type="ordered locus">Desca_1111</name>
</gene>
<dbReference type="PANTHER" id="PTHR11995">
    <property type="entry name" value="NADH DEHYDROGENASE"/>
    <property type="match status" value="1"/>
</dbReference>
<dbReference type="RefSeq" id="WP_003542935.1">
    <property type="nucleotide sequence ID" value="NC_015565.1"/>
</dbReference>
<dbReference type="InterPro" id="IPR006137">
    <property type="entry name" value="NADH_UbQ_OxRdtase-like_20kDa"/>
</dbReference>
<keyword evidence="7" id="KW-1003">Cell membrane</keyword>
<evidence type="ECO:0000256" key="9">
    <source>
        <dbReference type="SAM" id="MobiDB-lite"/>
    </source>
</evidence>
<comment type="subcellular location">
    <subcellularLocation>
        <location evidence="7">Cell membrane</location>
        <topology evidence="7">Peripheral membrane protein</topology>
        <orientation evidence="7">Cytoplasmic side</orientation>
    </subcellularLocation>
</comment>
<dbReference type="HOGENOM" id="CLU_055737_7_3_9"/>
<keyword evidence="3 7" id="KW-0004">4Fe-4S</keyword>
<dbReference type="PROSITE" id="PS01150">
    <property type="entry name" value="COMPLEX1_20K"/>
    <property type="match status" value="1"/>
</dbReference>
<dbReference type="GO" id="GO:0045271">
    <property type="term" value="C:respiratory chain complex I"/>
    <property type="evidence" value="ECO:0007669"/>
    <property type="project" value="TreeGrafter"/>
</dbReference>
<keyword evidence="11" id="KW-0560">Oxidoreductase</keyword>
<feature type="domain" description="NADH:ubiquinone oxidoreductase-like 20kDa subunit" evidence="10">
    <location>
        <begin position="79"/>
        <end position="190"/>
    </location>
</feature>
<comment type="function">
    <text evidence="7">NDH-1 shuttles electrons from NADH, via FMN and iron-sulfur (Fe-S) centers, to quinones in the respiratory chain. The immediate electron acceptor for the enzyme in this species is believed to be a menaquinone. Couples the redox reaction to proton translocation (for every two electrons transferred, four hydrogen ions are translocated across the cytoplasmic membrane), and thus conserves the redox energy in a proton gradient.</text>
</comment>
<name>F6B3F2_DESCC</name>
<dbReference type="SUPFAM" id="SSF56770">
    <property type="entry name" value="HydA/Nqo6-like"/>
    <property type="match status" value="1"/>
</dbReference>
<evidence type="ECO:0000256" key="5">
    <source>
        <dbReference type="ARBA" id="ARBA00022967"/>
    </source>
</evidence>
<dbReference type="HAMAP" id="MF_01356">
    <property type="entry name" value="NDH1_NuoB"/>
    <property type="match status" value="1"/>
</dbReference>
<dbReference type="InterPro" id="IPR006138">
    <property type="entry name" value="NADH_UQ_OxRdtase_20Kd_su"/>
</dbReference>
<dbReference type="GO" id="GO:0051539">
    <property type="term" value="F:4 iron, 4 sulfur cluster binding"/>
    <property type="evidence" value="ECO:0007669"/>
    <property type="project" value="UniProtKB-KW"/>
</dbReference>
<feature type="binding site" evidence="7">
    <location>
        <position position="146"/>
    </location>
    <ligand>
        <name>[4Fe-4S] cluster</name>
        <dbReference type="ChEBI" id="CHEBI:49883"/>
    </ligand>
</feature>
<evidence type="ECO:0000256" key="4">
    <source>
        <dbReference type="ARBA" id="ARBA00022719"/>
    </source>
</evidence>
<evidence type="ECO:0000313" key="12">
    <source>
        <dbReference type="Proteomes" id="UP000009226"/>
    </source>
</evidence>
<dbReference type="FunFam" id="3.40.50.12280:FF:000002">
    <property type="entry name" value="NADH-quinone oxidoreductase subunit B"/>
    <property type="match status" value="1"/>
</dbReference>
<dbReference type="NCBIfam" id="TIGR01957">
    <property type="entry name" value="nuoB_fam"/>
    <property type="match status" value="1"/>
</dbReference>
<dbReference type="GO" id="GO:0048038">
    <property type="term" value="F:quinone binding"/>
    <property type="evidence" value="ECO:0007669"/>
    <property type="project" value="UniProtKB-KW"/>
</dbReference>
<keyword evidence="4 7" id="KW-0874">Quinone</keyword>
<dbReference type="GO" id="GO:0050136">
    <property type="term" value="F:NADH dehydrogenase (quinone) (non-electrogenic) activity"/>
    <property type="evidence" value="ECO:0007669"/>
    <property type="project" value="UniProtKB-UniRule"/>
</dbReference>
<dbReference type="GO" id="GO:0005886">
    <property type="term" value="C:plasma membrane"/>
    <property type="evidence" value="ECO:0007669"/>
    <property type="project" value="UniProtKB-SubCell"/>
</dbReference>
<dbReference type="GO" id="GO:0009060">
    <property type="term" value="P:aerobic respiration"/>
    <property type="evidence" value="ECO:0007669"/>
    <property type="project" value="TreeGrafter"/>
</dbReference>
<dbReference type="Pfam" id="PF01058">
    <property type="entry name" value="Oxidored_q6"/>
    <property type="match status" value="1"/>
</dbReference>
<dbReference type="Gene3D" id="3.40.50.12280">
    <property type="match status" value="1"/>
</dbReference>
<keyword evidence="12" id="KW-1185">Reference proteome</keyword>
<keyword evidence="7" id="KW-0472">Membrane</keyword>
<keyword evidence="2 7" id="KW-0813">Transport</keyword>
<feature type="binding site" evidence="7">
    <location>
        <position position="176"/>
    </location>
    <ligand>
        <name>[4Fe-4S] cluster</name>
        <dbReference type="ChEBI" id="CHEBI:49883"/>
    </ligand>
</feature>
<dbReference type="NCBIfam" id="NF005012">
    <property type="entry name" value="PRK06411.1"/>
    <property type="match status" value="1"/>
</dbReference>
<evidence type="ECO:0000256" key="2">
    <source>
        <dbReference type="ARBA" id="ARBA00022448"/>
    </source>
</evidence>
<dbReference type="GO" id="GO:0008137">
    <property type="term" value="F:NADH dehydrogenase (ubiquinone) activity"/>
    <property type="evidence" value="ECO:0007669"/>
    <property type="project" value="InterPro"/>
</dbReference>
<dbReference type="GO" id="GO:0015990">
    <property type="term" value="P:electron transport coupled proton transport"/>
    <property type="evidence" value="ECO:0007669"/>
    <property type="project" value="TreeGrafter"/>
</dbReference>
<dbReference type="GO" id="GO:0005506">
    <property type="term" value="F:iron ion binding"/>
    <property type="evidence" value="ECO:0007669"/>
    <property type="project" value="UniProtKB-UniRule"/>
</dbReference>
<keyword evidence="7 8" id="KW-0479">Metal-binding</keyword>
<dbReference type="EMBL" id="CP002736">
    <property type="protein sequence ID" value="AEF93981.1"/>
    <property type="molecule type" value="Genomic_DNA"/>
</dbReference>
<sequence length="203" mass="21875">MEIKDPNKGNEASINGSGPVGNPPVDEMQEETIRRLKKIGADPAVIGEVTKTVSVGPLEKLLNLARANSLWPLGFGLACCAIEGLMAANMARFDLSRFGYEVMRASPRQADVMIVCGTVTKKAAPFVVRLYEQMAEPKYVIAMGSCAISGGPFVDSYAVVPGVDKLIPVDVYLPGCPPRPDALIHAFLKLKEKIINPEVVKKH</sequence>
<dbReference type="eggNOG" id="COG0377">
    <property type="taxonomic scope" value="Bacteria"/>
</dbReference>
<organism evidence="11 12">
    <name type="scientific">Desulfotomaculum nigrificans (strain DSM 14880 / VKM B-2319 / CO-1-SRB)</name>
    <name type="common">Desulfotomaculum carboxydivorans</name>
    <dbReference type="NCBI Taxonomy" id="868595"/>
    <lineage>
        <taxon>Bacteria</taxon>
        <taxon>Bacillati</taxon>
        <taxon>Bacillota</taxon>
        <taxon>Clostridia</taxon>
        <taxon>Eubacteriales</taxon>
        <taxon>Desulfotomaculaceae</taxon>
        <taxon>Desulfotomaculum</taxon>
    </lineage>
</organism>
<dbReference type="AlphaFoldDB" id="F6B3F2"/>
<feature type="binding site" evidence="7">
    <location>
        <position position="80"/>
    </location>
    <ligand>
        <name>[4Fe-4S] cluster</name>
        <dbReference type="ChEBI" id="CHEBI:49883"/>
    </ligand>
</feature>
<comment type="cofactor">
    <cofactor evidence="7">
        <name>[4Fe-4S] cluster</name>
        <dbReference type="ChEBI" id="CHEBI:49883"/>
    </cofactor>
    <text evidence="7">Binds 1 [4Fe-4S] cluster.</text>
</comment>
<reference evidence="11 12" key="1">
    <citation type="submission" date="2011-05" db="EMBL/GenBank/DDBJ databases">
        <title>Complete sequence of Desulfotomaculum carboxydivorans CO-1-SRB.</title>
        <authorList>
            <consortium name="US DOE Joint Genome Institute"/>
            <person name="Lucas S."/>
            <person name="Han J."/>
            <person name="Lapidus A."/>
            <person name="Cheng J.-F."/>
            <person name="Goodwin L."/>
            <person name="Pitluck S."/>
            <person name="Peters L."/>
            <person name="Mikhailova N."/>
            <person name="Lu M."/>
            <person name="Han C."/>
            <person name="Tapia R."/>
            <person name="Land M."/>
            <person name="Hauser L."/>
            <person name="Kyrpides N."/>
            <person name="Ivanova N."/>
            <person name="Pagani I."/>
            <person name="Stams A."/>
            <person name="Plugge C."/>
            <person name="Muyzer G."/>
            <person name="Kuever J."/>
            <person name="Parshina S."/>
            <person name="Ivanova A."/>
            <person name="Nazina T."/>
            <person name="Woyke T."/>
        </authorList>
    </citation>
    <scope>NUCLEOTIDE SEQUENCE [LARGE SCALE GENOMIC DNA]</scope>
    <source>
        <strain evidence="12">DSM 14880 / VKM B-2319 / CO-1-SRB</strain>
    </source>
</reference>
<comment type="catalytic activity">
    <reaction evidence="7">
        <text>a quinone + NADH + 5 H(+)(in) = a quinol + NAD(+) + 4 H(+)(out)</text>
        <dbReference type="Rhea" id="RHEA:57888"/>
        <dbReference type="ChEBI" id="CHEBI:15378"/>
        <dbReference type="ChEBI" id="CHEBI:24646"/>
        <dbReference type="ChEBI" id="CHEBI:57540"/>
        <dbReference type="ChEBI" id="CHEBI:57945"/>
        <dbReference type="ChEBI" id="CHEBI:132124"/>
    </reaction>
</comment>
<comment type="subunit">
    <text evidence="7">NDH-1 is composed of 14 different subunits. Subunits NuoB, C, D, E, F, and G constitute the peripheral sector of the complex.</text>
</comment>
<dbReference type="STRING" id="868595.Desca_1111"/>
<evidence type="ECO:0000256" key="8">
    <source>
        <dbReference type="RuleBase" id="RU004464"/>
    </source>
</evidence>
<keyword evidence="6 7" id="KW-0520">NAD</keyword>
<dbReference type="KEGG" id="dca:Desca_1111"/>
<accession>F6B3F2</accession>